<comment type="caution">
    <text evidence="1">The sequence shown here is derived from an EMBL/GenBank/DDBJ whole genome shotgun (WGS) entry which is preliminary data.</text>
</comment>
<dbReference type="EMBL" id="QXGL01000001">
    <property type="protein sequence ID" value="RSX53929.1"/>
    <property type="molecule type" value="Genomic_DNA"/>
</dbReference>
<sequence>MSDRTNYFPNPRGRSWLMQPAELIDATFMAWSDAQPGFALKNKTTTLGAYARFRLTLPAGSKLVLLSQAGAASESDTYRGAVIEISDSSGNILAKTADYASKQLLRLEFTVPADGAIDVKFRGKAGEETVTAFYFTRIVSAGEDEAFFDMETQPIIHFQ</sequence>
<dbReference type="OrthoDB" id="9954778at2"/>
<proteinExistence type="predicted"/>
<dbReference type="AlphaFoldDB" id="A0A430FM03"/>
<keyword evidence="2" id="KW-1185">Reference proteome</keyword>
<accession>A0A430FM03</accession>
<name>A0A430FM03_9BIFI</name>
<evidence type="ECO:0000313" key="1">
    <source>
        <dbReference type="EMBL" id="RSX53929.1"/>
    </source>
</evidence>
<evidence type="ECO:0000313" key="2">
    <source>
        <dbReference type="Proteomes" id="UP000287533"/>
    </source>
</evidence>
<reference evidence="1 2" key="1">
    <citation type="submission" date="2018-09" db="EMBL/GenBank/DDBJ databases">
        <title>Characterization of the phylogenetic diversity of five novel species belonging to the genus Bifidobacterium.</title>
        <authorList>
            <person name="Lugli G.A."/>
            <person name="Duranti S."/>
            <person name="Milani C."/>
        </authorList>
    </citation>
    <scope>NUCLEOTIDE SEQUENCE [LARGE SCALE GENOMIC DNA]</scope>
    <source>
        <strain evidence="1 2">2034B</strain>
    </source>
</reference>
<protein>
    <submittedName>
        <fullName evidence="1">Uncharacterized protein</fullName>
    </submittedName>
</protein>
<gene>
    <name evidence="1" type="ORF">D2E25_0235</name>
</gene>
<dbReference type="Proteomes" id="UP000287533">
    <property type="component" value="Unassembled WGS sequence"/>
</dbReference>
<dbReference type="RefSeq" id="WP_125979232.1">
    <property type="nucleotide sequence ID" value="NZ_QXGL01000001.1"/>
</dbReference>
<organism evidence="1 2">
    <name type="scientific">Bifidobacterium goeldii</name>
    <dbReference type="NCBI Taxonomy" id="2306975"/>
    <lineage>
        <taxon>Bacteria</taxon>
        <taxon>Bacillati</taxon>
        <taxon>Actinomycetota</taxon>
        <taxon>Actinomycetes</taxon>
        <taxon>Bifidobacteriales</taxon>
        <taxon>Bifidobacteriaceae</taxon>
        <taxon>Bifidobacterium</taxon>
    </lineage>
</organism>